<comment type="catalytic activity">
    <reaction evidence="7">
        <text>pyruvate + acetyl-CoA + H2O = (3R)-citramalate + CoA + H(+)</text>
        <dbReference type="Rhea" id="RHEA:19045"/>
        <dbReference type="ChEBI" id="CHEBI:15361"/>
        <dbReference type="ChEBI" id="CHEBI:15377"/>
        <dbReference type="ChEBI" id="CHEBI:15378"/>
        <dbReference type="ChEBI" id="CHEBI:30934"/>
        <dbReference type="ChEBI" id="CHEBI:57287"/>
        <dbReference type="ChEBI" id="CHEBI:57288"/>
        <dbReference type="EC" id="2.3.3.21"/>
    </reaction>
</comment>
<dbReference type="InterPro" id="IPR005675">
    <property type="entry name" value="Citramal_synthase"/>
</dbReference>
<comment type="pathway">
    <text evidence="1">Amino-acid biosynthesis; L-isoleucine biosynthesis; 2-oxobutanoate from pyruvate: step 1/3.</text>
</comment>
<name>A0A809SCL1_9PROT</name>
<dbReference type="CDD" id="cd07941">
    <property type="entry name" value="DRE_TIM_LeuA3"/>
    <property type="match status" value="1"/>
</dbReference>
<dbReference type="EMBL" id="AP021857">
    <property type="protein sequence ID" value="BBO22354.1"/>
    <property type="molecule type" value="Genomic_DNA"/>
</dbReference>
<evidence type="ECO:0000256" key="7">
    <source>
        <dbReference type="ARBA" id="ARBA00048263"/>
    </source>
</evidence>
<comment type="similarity">
    <text evidence="2 9">Belongs to the alpha-IPM synthase/homocitrate synthase family.</text>
</comment>
<evidence type="ECO:0000313" key="11">
    <source>
        <dbReference type="EMBL" id="BBO22354.1"/>
    </source>
</evidence>
<dbReference type="SUPFAM" id="SSF110921">
    <property type="entry name" value="2-isopropylmalate synthase LeuA, allosteric (dimerisation) domain"/>
    <property type="match status" value="1"/>
</dbReference>
<dbReference type="InterPro" id="IPR036230">
    <property type="entry name" value="LeuA_allosteric_dom_sf"/>
</dbReference>
<dbReference type="Pfam" id="PF00682">
    <property type="entry name" value="HMGL-like"/>
    <property type="match status" value="1"/>
</dbReference>
<sequence length="525" mass="57540">MKQIAIYDSTLRDGAQAQGISYSVEDKLKIVERLDALGVHYIEAGNPGSNPKDLEFFERVRGMKLKHARLIAFGATRKIGIKAKDDGNVRSILAAGTDAVAIFGKSWDYQVTDILRTKLDENLRMIGDTLRHLKQQGKEVVYDAEHFFDGWKANPDYALATLKAAADAGADSLCLCDTNGGTFPNDIFAITQKVAAQFKTPIGIHCHNDCEMAVANSVMAVQAGARQVQGTINGIGERCGNANLCAIIPDLQLKLGFECIPPKNMATLTTVARAVSEIANMPLNEKAAYVGADAFAHKGGMHVDAVVKNPVSYEHIDPDLVGNSRRTLMSEVAGRSTLLARIQAVDPSIGKDSPETKKIIDRLKKLEHEGYHFEAAEQSFELVVRKMLGKYTPFFELVEFKVMVNEPSVDNMNSSAMIKIRVGDETEITAAEGDGPVNALDKAVRKALERFYPAIGEIRLTDYKVRVLDSKEASAAKVRVLIESTDQRENWTTIGVSTDIIDASWHALVDSIEYKLVREQEAGRG</sequence>
<dbReference type="UniPathway" id="UPA00047">
    <property type="reaction ID" value="UER00066"/>
</dbReference>
<dbReference type="InterPro" id="IPR002034">
    <property type="entry name" value="AIPM/Hcit_synth_CS"/>
</dbReference>
<dbReference type="InterPro" id="IPR013785">
    <property type="entry name" value="Aldolase_TIM"/>
</dbReference>
<dbReference type="GO" id="GO:0009097">
    <property type="term" value="P:isoleucine biosynthetic process"/>
    <property type="evidence" value="ECO:0007669"/>
    <property type="project" value="UniProtKB-UniRule"/>
</dbReference>
<dbReference type="Gene3D" id="3.30.160.270">
    <property type="match status" value="1"/>
</dbReference>
<dbReference type="GO" id="GO:0009098">
    <property type="term" value="P:L-leucine biosynthetic process"/>
    <property type="evidence" value="ECO:0007669"/>
    <property type="project" value="InterPro"/>
</dbReference>
<dbReference type="InterPro" id="IPR000891">
    <property type="entry name" value="PYR_CT"/>
</dbReference>
<dbReference type="Gene3D" id="3.20.20.70">
    <property type="entry name" value="Aldolase class I"/>
    <property type="match status" value="1"/>
</dbReference>
<gene>
    <name evidence="11" type="ORF">DSYM_30530</name>
</gene>
<dbReference type="Proteomes" id="UP000662914">
    <property type="component" value="Chromosome"/>
</dbReference>
<accession>A0A809SCL1</accession>
<dbReference type="SMART" id="SM00917">
    <property type="entry name" value="LeuA_dimer"/>
    <property type="match status" value="1"/>
</dbReference>
<evidence type="ECO:0000256" key="4">
    <source>
        <dbReference type="ARBA" id="ARBA00022624"/>
    </source>
</evidence>
<dbReference type="EC" id="2.3.3.21" evidence="8"/>
<dbReference type="InterPro" id="IPR013709">
    <property type="entry name" value="2-isopropylmalate_synth_dimer"/>
</dbReference>
<dbReference type="PANTHER" id="PTHR43538">
    <property type="entry name" value="ALPHA-IPM SYNTHASE/HOMOCITRATE SYNTHASE"/>
    <property type="match status" value="1"/>
</dbReference>
<dbReference type="SUPFAM" id="SSF51569">
    <property type="entry name" value="Aldolase"/>
    <property type="match status" value="1"/>
</dbReference>
<evidence type="ECO:0000256" key="2">
    <source>
        <dbReference type="ARBA" id="ARBA00006154"/>
    </source>
</evidence>
<dbReference type="Pfam" id="PF08502">
    <property type="entry name" value="LeuA_dimer"/>
    <property type="match status" value="1"/>
</dbReference>
<dbReference type="GO" id="GO:0003852">
    <property type="term" value="F:2-isopropylmalate synthase activity"/>
    <property type="evidence" value="ECO:0007669"/>
    <property type="project" value="InterPro"/>
</dbReference>
<dbReference type="PANTHER" id="PTHR43538:SF1">
    <property type="entry name" value="(R)-CITRAMALATE SYNTHASE"/>
    <property type="match status" value="1"/>
</dbReference>
<keyword evidence="4" id="KW-0412">Isoleucine biosynthesis</keyword>
<dbReference type="GO" id="GO:0043714">
    <property type="term" value="F:(R)-citramalate synthase activity"/>
    <property type="evidence" value="ECO:0007669"/>
    <property type="project" value="UniProtKB-UniRule"/>
</dbReference>
<evidence type="ECO:0000256" key="5">
    <source>
        <dbReference type="ARBA" id="ARBA00022679"/>
    </source>
</evidence>
<keyword evidence="3" id="KW-0028">Amino-acid biosynthesis</keyword>
<dbReference type="Gene3D" id="1.10.238.260">
    <property type="match status" value="1"/>
</dbReference>
<dbReference type="PROSITE" id="PS50991">
    <property type="entry name" value="PYR_CT"/>
    <property type="match status" value="1"/>
</dbReference>
<proteinExistence type="inferred from homology"/>
<evidence type="ECO:0000313" key="12">
    <source>
        <dbReference type="Proteomes" id="UP000662914"/>
    </source>
</evidence>
<evidence type="ECO:0000256" key="6">
    <source>
        <dbReference type="ARBA" id="ARBA00023304"/>
    </source>
</evidence>
<organism evidence="11 12">
    <name type="scientific">Candidatus Desulfobacillus denitrificans</name>
    <dbReference type="NCBI Taxonomy" id="2608985"/>
    <lineage>
        <taxon>Bacteria</taxon>
        <taxon>Pseudomonadati</taxon>
        <taxon>Pseudomonadota</taxon>
        <taxon>Betaproteobacteria</taxon>
        <taxon>Candidatus Desulfobacillus</taxon>
    </lineage>
</organism>
<evidence type="ECO:0000256" key="8">
    <source>
        <dbReference type="NCBIfam" id="TIGR00977"/>
    </source>
</evidence>
<keyword evidence="5 9" id="KW-0808">Transferase</keyword>
<dbReference type="NCBIfam" id="TIGR00977">
    <property type="entry name" value="citramal_synth"/>
    <property type="match status" value="1"/>
</dbReference>
<dbReference type="Pfam" id="PF22617">
    <property type="entry name" value="HCS_D2"/>
    <property type="match status" value="1"/>
</dbReference>
<dbReference type="KEGG" id="ddz:DSYM_30530"/>
<evidence type="ECO:0000259" key="10">
    <source>
        <dbReference type="PROSITE" id="PS50991"/>
    </source>
</evidence>
<dbReference type="PROSITE" id="PS00815">
    <property type="entry name" value="AIPM_HOMOCIT_SYNTH_1"/>
    <property type="match status" value="1"/>
</dbReference>
<dbReference type="InterPro" id="IPR054691">
    <property type="entry name" value="LeuA/HCS_post-cat"/>
</dbReference>
<evidence type="ECO:0000256" key="9">
    <source>
        <dbReference type="RuleBase" id="RU003523"/>
    </source>
</evidence>
<protein>
    <recommendedName>
        <fullName evidence="8">Citramalate synthase</fullName>
        <ecNumber evidence="8">2.3.3.21</ecNumber>
    </recommendedName>
</protein>
<reference evidence="11" key="1">
    <citation type="journal article" name="DNA Res.">
        <title>The physiological potential of anammox bacteria as revealed by their core genome structure.</title>
        <authorList>
            <person name="Okubo T."/>
            <person name="Toyoda A."/>
            <person name="Fukuhara K."/>
            <person name="Uchiyama I."/>
            <person name="Harigaya Y."/>
            <person name="Kuroiwa M."/>
            <person name="Suzuki T."/>
            <person name="Murakami Y."/>
            <person name="Suwa Y."/>
            <person name="Takami H."/>
        </authorList>
    </citation>
    <scope>NUCLEOTIDE SEQUENCE</scope>
    <source>
        <strain evidence="11">317325-3</strain>
    </source>
</reference>
<evidence type="ECO:0000256" key="3">
    <source>
        <dbReference type="ARBA" id="ARBA00022605"/>
    </source>
</evidence>
<feature type="domain" description="Pyruvate carboxyltransferase" evidence="10">
    <location>
        <begin position="4"/>
        <end position="269"/>
    </location>
</feature>
<evidence type="ECO:0000256" key="1">
    <source>
        <dbReference type="ARBA" id="ARBA00004743"/>
    </source>
</evidence>
<keyword evidence="6" id="KW-0100">Branched-chain amino acid biosynthesis</keyword>
<dbReference type="AlphaFoldDB" id="A0A809SCL1"/>